<accession>A0A4Y2DSF7</accession>
<reference evidence="2 3" key="1">
    <citation type="journal article" date="2019" name="Sci. Rep.">
        <title>Orb-weaving spider Araneus ventricosus genome elucidates the spidroin gene catalogue.</title>
        <authorList>
            <person name="Kono N."/>
            <person name="Nakamura H."/>
            <person name="Ohtoshi R."/>
            <person name="Moran D.A.P."/>
            <person name="Shinohara A."/>
            <person name="Yoshida Y."/>
            <person name="Fujiwara M."/>
            <person name="Mori M."/>
            <person name="Tomita M."/>
            <person name="Arakawa K."/>
        </authorList>
    </citation>
    <scope>NUCLEOTIDE SEQUENCE [LARGE SCALE GENOMIC DNA]</scope>
</reference>
<evidence type="ECO:0000256" key="1">
    <source>
        <dbReference type="SAM" id="MobiDB-lite"/>
    </source>
</evidence>
<evidence type="ECO:0000313" key="3">
    <source>
        <dbReference type="Proteomes" id="UP000499080"/>
    </source>
</evidence>
<dbReference type="AlphaFoldDB" id="A0A4Y2DSF7"/>
<sequence length="200" mass="22510">MGKKLKIWWEEKWKLVEERKSGEETGNLVGRNWKFGGKKLEIWWEETGNLVGKILEKGIVVIVKFTNFLMIKPSNSQNISWSFFPDDVHVFPRAPDDGPAVRQHAGRPADLPEAGQEALHLHPGRREPERGPERPAPEEDGAEEEVLRGTNGRDGQRRTAEIRPAQAGDGDAHLQHPARHVLDGERSRGTRMPGGARGER</sequence>
<proteinExistence type="predicted"/>
<name>A0A4Y2DSF7_ARAVE</name>
<protein>
    <submittedName>
        <fullName evidence="2">Uncharacterized protein</fullName>
    </submittedName>
</protein>
<feature type="compositionally biased region" description="Basic and acidic residues" evidence="1">
    <location>
        <begin position="170"/>
        <end position="188"/>
    </location>
</feature>
<organism evidence="2 3">
    <name type="scientific">Araneus ventricosus</name>
    <name type="common">Orbweaver spider</name>
    <name type="synonym">Epeira ventricosa</name>
    <dbReference type="NCBI Taxonomy" id="182803"/>
    <lineage>
        <taxon>Eukaryota</taxon>
        <taxon>Metazoa</taxon>
        <taxon>Ecdysozoa</taxon>
        <taxon>Arthropoda</taxon>
        <taxon>Chelicerata</taxon>
        <taxon>Arachnida</taxon>
        <taxon>Araneae</taxon>
        <taxon>Araneomorphae</taxon>
        <taxon>Entelegynae</taxon>
        <taxon>Araneoidea</taxon>
        <taxon>Araneidae</taxon>
        <taxon>Araneus</taxon>
    </lineage>
</organism>
<dbReference type="EMBL" id="BGPR01090257">
    <property type="protein sequence ID" value="GBM18654.1"/>
    <property type="molecule type" value="Genomic_DNA"/>
</dbReference>
<dbReference type="Proteomes" id="UP000499080">
    <property type="component" value="Unassembled WGS sequence"/>
</dbReference>
<comment type="caution">
    <text evidence="2">The sequence shown here is derived from an EMBL/GenBank/DDBJ whole genome shotgun (WGS) entry which is preliminary data.</text>
</comment>
<gene>
    <name evidence="2" type="ORF">AVEN_158023_1</name>
</gene>
<feature type="region of interest" description="Disordered" evidence="1">
    <location>
        <begin position="120"/>
        <end position="200"/>
    </location>
</feature>
<keyword evidence="3" id="KW-1185">Reference proteome</keyword>
<evidence type="ECO:0000313" key="2">
    <source>
        <dbReference type="EMBL" id="GBM18654.1"/>
    </source>
</evidence>
<feature type="compositionally biased region" description="Basic and acidic residues" evidence="1">
    <location>
        <begin position="124"/>
        <end position="137"/>
    </location>
</feature>